<reference evidence="1" key="1">
    <citation type="submission" date="2023-06" db="EMBL/GenBank/DDBJ databases">
        <authorList>
            <consortium name="Lawrence Berkeley National Laboratory"/>
            <person name="Ahrendt S."/>
            <person name="Sahu N."/>
            <person name="Indic B."/>
            <person name="Wong-Bajracharya J."/>
            <person name="Merenyi Z."/>
            <person name="Ke H.-M."/>
            <person name="Monk M."/>
            <person name="Kocsube S."/>
            <person name="Drula E."/>
            <person name="Lipzen A."/>
            <person name="Balint B."/>
            <person name="Henrissat B."/>
            <person name="Andreopoulos B."/>
            <person name="Martin F.M."/>
            <person name="Harder C.B."/>
            <person name="Rigling D."/>
            <person name="Ford K.L."/>
            <person name="Foster G.D."/>
            <person name="Pangilinan J."/>
            <person name="Papanicolaou A."/>
            <person name="Barry K."/>
            <person name="LaButti K."/>
            <person name="Viragh M."/>
            <person name="Koriabine M."/>
            <person name="Yan M."/>
            <person name="Riley R."/>
            <person name="Champramary S."/>
            <person name="Plett K.L."/>
            <person name="Tsai I.J."/>
            <person name="Slot J."/>
            <person name="Sipos G."/>
            <person name="Plett J."/>
            <person name="Nagy L.G."/>
            <person name="Grigoriev I.V."/>
        </authorList>
    </citation>
    <scope>NUCLEOTIDE SEQUENCE</scope>
    <source>
        <strain evidence="1">CCBAS 213</strain>
    </source>
</reference>
<gene>
    <name evidence="1" type="ORF">EV420DRAFT_1577685</name>
</gene>
<protein>
    <submittedName>
        <fullName evidence="1">Uncharacterized protein</fullName>
    </submittedName>
</protein>
<accession>A0AA39JIY3</accession>
<name>A0AA39JIY3_ARMTA</name>
<comment type="caution">
    <text evidence="1">The sequence shown here is derived from an EMBL/GenBank/DDBJ whole genome shotgun (WGS) entry which is preliminary data.</text>
</comment>
<dbReference type="RefSeq" id="XP_060324472.1">
    <property type="nucleotide sequence ID" value="XM_060474537.1"/>
</dbReference>
<proteinExistence type="predicted"/>
<dbReference type="EMBL" id="JAUEPS010000062">
    <property type="protein sequence ID" value="KAK0442785.1"/>
    <property type="molecule type" value="Genomic_DNA"/>
</dbReference>
<keyword evidence="2" id="KW-1185">Reference proteome</keyword>
<evidence type="ECO:0000313" key="2">
    <source>
        <dbReference type="Proteomes" id="UP001175211"/>
    </source>
</evidence>
<evidence type="ECO:0000313" key="1">
    <source>
        <dbReference type="EMBL" id="KAK0442785.1"/>
    </source>
</evidence>
<dbReference type="AlphaFoldDB" id="A0AA39JIY3"/>
<dbReference type="GeneID" id="85358085"/>
<sequence length="163" mass="18496">MSRVLSIPAQVFSSLHSFSKLVLFMVDTVAYRREEEEFFRCLASVGSTGSDMLLPNLAVLDLKMYAFFPGDFQTMDATLVTLIDSRWNNPSGSGLRRVILRYFKAGIESNYDDETAEDEGGRSTRNLIALSHIDRLKTLKLEGLDISIILEDVYERVEKEVFL</sequence>
<organism evidence="1 2">
    <name type="scientific">Armillaria tabescens</name>
    <name type="common">Ringless honey mushroom</name>
    <name type="synonym">Agaricus tabescens</name>
    <dbReference type="NCBI Taxonomy" id="1929756"/>
    <lineage>
        <taxon>Eukaryota</taxon>
        <taxon>Fungi</taxon>
        <taxon>Dikarya</taxon>
        <taxon>Basidiomycota</taxon>
        <taxon>Agaricomycotina</taxon>
        <taxon>Agaricomycetes</taxon>
        <taxon>Agaricomycetidae</taxon>
        <taxon>Agaricales</taxon>
        <taxon>Marasmiineae</taxon>
        <taxon>Physalacriaceae</taxon>
        <taxon>Desarmillaria</taxon>
    </lineage>
</organism>
<dbReference type="Proteomes" id="UP001175211">
    <property type="component" value="Unassembled WGS sequence"/>
</dbReference>